<evidence type="ECO:0000256" key="8">
    <source>
        <dbReference type="ARBA" id="ARBA00022824"/>
    </source>
</evidence>
<dbReference type="STRING" id="8496.A0A151NP43"/>
<dbReference type="PROSITE" id="PS51534">
    <property type="entry name" value="SEFIR"/>
    <property type="match status" value="1"/>
</dbReference>
<evidence type="ECO:0000313" key="17">
    <source>
        <dbReference type="EMBL" id="KYO38543.1"/>
    </source>
</evidence>
<keyword evidence="10 15" id="KW-0472">Membrane</keyword>
<feature type="transmembrane region" description="Helical" evidence="15">
    <location>
        <begin position="1221"/>
        <end position="1241"/>
    </location>
</feature>
<dbReference type="Pfam" id="PF07086">
    <property type="entry name" value="Jagunal"/>
    <property type="match status" value="1"/>
</dbReference>
<feature type="transmembrane region" description="Helical" evidence="15">
    <location>
        <begin position="99"/>
        <end position="117"/>
    </location>
</feature>
<accession>A0A151NP43</accession>
<keyword evidence="18" id="KW-1185">Reference proteome</keyword>
<feature type="region of interest" description="Disordered" evidence="14">
    <location>
        <begin position="1248"/>
        <end position="1282"/>
    </location>
</feature>
<evidence type="ECO:0000256" key="1">
    <source>
        <dbReference type="ARBA" id="ARBA00004162"/>
    </source>
</evidence>
<evidence type="ECO:0000256" key="12">
    <source>
        <dbReference type="ARBA" id="ARBA00023180"/>
    </source>
</evidence>
<organism evidence="17 18">
    <name type="scientific">Alligator mississippiensis</name>
    <name type="common">American alligator</name>
    <dbReference type="NCBI Taxonomy" id="8496"/>
    <lineage>
        <taxon>Eukaryota</taxon>
        <taxon>Metazoa</taxon>
        <taxon>Chordata</taxon>
        <taxon>Craniata</taxon>
        <taxon>Vertebrata</taxon>
        <taxon>Euteleostomi</taxon>
        <taxon>Archelosauria</taxon>
        <taxon>Archosauria</taxon>
        <taxon>Crocodylia</taxon>
        <taxon>Alligatoridae</taxon>
        <taxon>Alligatorinae</taxon>
        <taxon>Alligator</taxon>
    </lineage>
</organism>
<evidence type="ECO:0000256" key="13">
    <source>
        <dbReference type="ARBA" id="ARBA00023198"/>
    </source>
</evidence>
<keyword evidence="11 17" id="KW-0675">Receptor</keyword>
<dbReference type="InterPro" id="IPR027841">
    <property type="entry name" value="IL-17_rcpt_C/E_N"/>
</dbReference>
<dbReference type="Pfam" id="PF15037">
    <property type="entry name" value="IL17_R_N"/>
    <property type="match status" value="2"/>
</dbReference>
<comment type="caution">
    <text evidence="17">The sequence shown here is derived from an EMBL/GenBank/DDBJ whole genome shotgun (WGS) entry which is preliminary data.</text>
</comment>
<comment type="similarity">
    <text evidence="4">Belongs to the jagunal family.</text>
</comment>
<feature type="transmembrane region" description="Helical" evidence="15">
    <location>
        <begin position="42"/>
        <end position="64"/>
    </location>
</feature>
<dbReference type="GO" id="GO:0005789">
    <property type="term" value="C:endoplasmic reticulum membrane"/>
    <property type="evidence" value="ECO:0007669"/>
    <property type="project" value="UniProtKB-SubCell"/>
</dbReference>
<dbReference type="InterPro" id="IPR039465">
    <property type="entry name" value="IL-17_rcpt-like"/>
</dbReference>
<dbReference type="GO" id="GO:0006954">
    <property type="term" value="P:inflammatory response"/>
    <property type="evidence" value="ECO:0007669"/>
    <property type="project" value="UniProtKB-KW"/>
</dbReference>
<dbReference type="Proteomes" id="UP000050525">
    <property type="component" value="Unassembled WGS sequence"/>
</dbReference>
<feature type="domain" description="SEFIR" evidence="16">
    <location>
        <begin position="599"/>
        <end position="751"/>
    </location>
</feature>
<keyword evidence="12" id="KW-0325">Glycoprotein</keyword>
<evidence type="ECO:0000256" key="3">
    <source>
        <dbReference type="ARBA" id="ARBA00004479"/>
    </source>
</evidence>
<evidence type="ECO:0000256" key="4">
    <source>
        <dbReference type="ARBA" id="ARBA00008462"/>
    </source>
</evidence>
<evidence type="ECO:0000313" key="18">
    <source>
        <dbReference type="Proteomes" id="UP000050525"/>
    </source>
</evidence>
<evidence type="ECO:0000259" key="16">
    <source>
        <dbReference type="PROSITE" id="PS51534"/>
    </source>
</evidence>
<evidence type="ECO:0000256" key="9">
    <source>
        <dbReference type="ARBA" id="ARBA00022989"/>
    </source>
</evidence>
<dbReference type="PANTHER" id="PTHR15583">
    <property type="entry name" value="INTERLEUKIN-17 RECEPTOR"/>
    <property type="match status" value="1"/>
</dbReference>
<feature type="transmembrane region" description="Helical" evidence="15">
    <location>
        <begin position="138"/>
        <end position="158"/>
    </location>
</feature>
<evidence type="ECO:0000256" key="6">
    <source>
        <dbReference type="ARBA" id="ARBA00022692"/>
    </source>
</evidence>
<keyword evidence="7" id="KW-0732">Signal</keyword>
<feature type="compositionally biased region" description="Low complexity" evidence="14">
    <location>
        <begin position="1258"/>
        <end position="1269"/>
    </location>
</feature>
<evidence type="ECO:0000256" key="11">
    <source>
        <dbReference type="ARBA" id="ARBA00023170"/>
    </source>
</evidence>
<gene>
    <name evidence="17" type="primary">IL17RE</name>
    <name evidence="17" type="ORF">Y1Q_0016969</name>
</gene>
<evidence type="ECO:0000256" key="2">
    <source>
        <dbReference type="ARBA" id="ARBA00004477"/>
    </source>
</evidence>
<dbReference type="Gene3D" id="3.40.50.11530">
    <property type="match status" value="1"/>
</dbReference>
<dbReference type="GO" id="GO:0005886">
    <property type="term" value="C:plasma membrane"/>
    <property type="evidence" value="ECO:0007669"/>
    <property type="project" value="UniProtKB-SubCell"/>
</dbReference>
<evidence type="ECO:0000256" key="14">
    <source>
        <dbReference type="SAM" id="MobiDB-lite"/>
    </source>
</evidence>
<dbReference type="GO" id="GO:0007029">
    <property type="term" value="P:endoplasmic reticulum organization"/>
    <property type="evidence" value="ECO:0007669"/>
    <property type="project" value="InterPro"/>
</dbReference>
<dbReference type="InterPro" id="IPR013568">
    <property type="entry name" value="SEFIR_dom"/>
</dbReference>
<keyword evidence="5" id="KW-1003">Cell membrane</keyword>
<dbReference type="EMBL" id="AKHW03002463">
    <property type="protein sequence ID" value="KYO38543.1"/>
    <property type="molecule type" value="Genomic_DNA"/>
</dbReference>
<proteinExistence type="inferred from homology"/>
<keyword evidence="8" id="KW-0256">Endoplasmic reticulum</keyword>
<protein>
    <submittedName>
        <fullName evidence="17">Interleukin-17 receptor E</fullName>
    </submittedName>
</protein>
<reference evidence="17 18" key="1">
    <citation type="journal article" date="2012" name="Genome Biol.">
        <title>Sequencing three crocodilian genomes to illuminate the evolution of archosaurs and amniotes.</title>
        <authorList>
            <person name="St John J.A."/>
            <person name="Braun E.L."/>
            <person name="Isberg S.R."/>
            <person name="Miles L.G."/>
            <person name="Chong A.Y."/>
            <person name="Gongora J."/>
            <person name="Dalzell P."/>
            <person name="Moran C."/>
            <person name="Bed'hom B."/>
            <person name="Abzhanov A."/>
            <person name="Burgess S.C."/>
            <person name="Cooksey A.M."/>
            <person name="Castoe T.A."/>
            <person name="Crawford N.G."/>
            <person name="Densmore L.D."/>
            <person name="Drew J.C."/>
            <person name="Edwards S.V."/>
            <person name="Faircloth B.C."/>
            <person name="Fujita M.K."/>
            <person name="Greenwold M.J."/>
            <person name="Hoffmann F.G."/>
            <person name="Howard J.M."/>
            <person name="Iguchi T."/>
            <person name="Janes D.E."/>
            <person name="Khan S.Y."/>
            <person name="Kohno S."/>
            <person name="de Koning A.J."/>
            <person name="Lance S.L."/>
            <person name="McCarthy F.M."/>
            <person name="McCormack J.E."/>
            <person name="Merchant M.E."/>
            <person name="Peterson D.G."/>
            <person name="Pollock D.D."/>
            <person name="Pourmand N."/>
            <person name="Raney B.J."/>
            <person name="Roessler K.A."/>
            <person name="Sanford J.R."/>
            <person name="Sawyer R.H."/>
            <person name="Schmidt C.J."/>
            <person name="Triplett E.W."/>
            <person name="Tuberville T.D."/>
            <person name="Venegas-Anaya M."/>
            <person name="Howard J.T."/>
            <person name="Jarvis E.D."/>
            <person name="Guillette L.J.Jr."/>
            <person name="Glenn T.C."/>
            <person name="Green R.E."/>
            <person name="Ray D.A."/>
        </authorList>
    </citation>
    <scope>NUCLEOTIDE SEQUENCE [LARGE SCALE GENOMIC DNA]</scope>
    <source>
        <strain evidence="17">KSC_2009_1</strain>
    </source>
</reference>
<evidence type="ECO:0000256" key="10">
    <source>
        <dbReference type="ARBA" id="ARBA00023136"/>
    </source>
</evidence>
<keyword evidence="6 15" id="KW-0812">Transmembrane</keyword>
<sequence>MASRAGPRAAGTDGSDFRHRERVAEHYQMSAALKAEVRKLTYVHVALWALLAAQAVAAHLKLVAHERVAVPYRWQYPYLLSILPSLLGLLAFPRNNISYLVLSMISAGLFSVAPLIYGSMEMFPVAQQLYRHGKAYRFIFGFSAVSVMYLVVLVAAQVHGWQLYYSKKLLDSWFASTQDRKKKIAEPAVMDHTLPRPRCRRGLPNEPLLPPPALALSTAQLCPNRQDCQPCVRVRLALHASGLGGVRGLQLHFLELGSNRAGWLQVWRRRQAAGSALWQVQFDCYPVESGRRVLVSLGTVPDRGLSLNQTLLVATEPAGPTFSYEWLPAARAIAVSVPEGPALMVRLCHQLTLECEELHRPFHQQVLVHGGHRAVLPYEFLLPCLCIEASWLHRDGLRTKRCPFQDHPAAYGAELWVSVQFHDYSANGRDQMAMALSARCPLRATAALCWKERDASPTACHDVPNSTATEDEQTYTLEEVDVHPQLCFKFSYANSSHVECPHWKDTAWNVSMSLWPLQLLLHFTSSIPAAFSAALCQQRAGRCDPAAPIYTVTHAEGSRPGELVLLLPVQILGSCVLVWRSDVRFARKQLLCPDAVPGQRPVLLVYSPDSEQHRRLVCALADLLHAGLGCDVRLDLWDTRHVGQLGALPWLHAQREHVGRERGTVLLLWSRGSARLYRLWRAGARGCEPADLFSAAMGCLLGELQQAPGAGAPGDWVLAYFSELCNRRDVPRALRPLPCYRLPQELPSLARVLQGRPLPHGWLQVGAKALVCQLLASEGLSCQLLEADVLCSPGTQVQPRGPVLVPTQLQTEPELRCRHGRACSACLRVDLHLTVLGPQEVAADGTRDTPGAAPLHPRDGGALRGWLVLSAQSPSSSRCAAIEVQLHRAVTHPGRTVGSLRFHCFEAPLQAEVLVMSYTQPLYHEVLNKTHHIPSCSWLAAQDAMQLCQVPRLQVSPRPTEAVVQLQVEVPVAVPAWLNYTLWVYRNQTQGCTNLGNRTTLSAPQNYSLPEAHMLPCVCLQVWPEIPDPPRTILCPFSNDTAAWARLWAQTQLKLRVNKGTLSYKISAPCDISAELMPCWRPDPAGPCTALPQLRQATLPGLQELDTLQPHPNLCIQVRSEGQVRLTQCLQEGTLPARPADLLLVETADPQGSATLCAVERGTCVPLTSSTSMGAADPGLLEQHLRQDVQSGQCLQVWRVEGGAAGTGWACSLDKYVRSRWGLAWAGGLLCAAGALLLLLLNKEHLKGETPPPPPPGARAAPRACLARGPSPPLSPQAGCGC</sequence>
<dbReference type="InterPro" id="IPR009787">
    <property type="entry name" value="Jagunal"/>
</dbReference>
<feature type="transmembrane region" description="Helical" evidence="15">
    <location>
        <begin position="76"/>
        <end position="93"/>
    </location>
</feature>
<dbReference type="PANTHER" id="PTHR15583:SF5">
    <property type="entry name" value="INTERLEUKIN-17 RECEPTOR E"/>
    <property type="match status" value="1"/>
</dbReference>
<keyword evidence="9 15" id="KW-1133">Transmembrane helix</keyword>
<dbReference type="GO" id="GO:0030368">
    <property type="term" value="F:interleukin-17 receptor activity"/>
    <property type="evidence" value="ECO:0007669"/>
    <property type="project" value="InterPro"/>
</dbReference>
<comment type="subcellular location">
    <subcellularLocation>
        <location evidence="1">Cell membrane</location>
        <topology evidence="1">Single-pass membrane protein</topology>
    </subcellularLocation>
    <subcellularLocation>
        <location evidence="2">Endoplasmic reticulum membrane</location>
        <topology evidence="2">Multi-pass membrane protein</topology>
    </subcellularLocation>
    <subcellularLocation>
        <location evidence="3">Membrane</location>
        <topology evidence="3">Single-pass type I membrane protein</topology>
    </subcellularLocation>
</comment>
<evidence type="ECO:0000256" key="7">
    <source>
        <dbReference type="ARBA" id="ARBA00022729"/>
    </source>
</evidence>
<name>A0A151NP43_ALLMI</name>
<keyword evidence="13" id="KW-0395">Inflammatory response</keyword>
<dbReference type="Pfam" id="PF08357">
    <property type="entry name" value="SEFIR"/>
    <property type="match status" value="1"/>
</dbReference>
<evidence type="ECO:0000256" key="5">
    <source>
        <dbReference type="ARBA" id="ARBA00022475"/>
    </source>
</evidence>
<evidence type="ECO:0000256" key="15">
    <source>
        <dbReference type="SAM" id="Phobius"/>
    </source>
</evidence>
<dbReference type="eggNOG" id="ENOG502QU0I">
    <property type="taxonomic scope" value="Eukaryota"/>
</dbReference>